<evidence type="ECO:0000313" key="1">
    <source>
        <dbReference type="EMBL" id="CDQ74434.1"/>
    </source>
</evidence>
<dbReference type="InterPro" id="IPR016187">
    <property type="entry name" value="CTDL_fold"/>
</dbReference>
<dbReference type="EMBL" id="FR904973">
    <property type="protein sequence ID" value="CDQ74434.1"/>
    <property type="molecule type" value="Genomic_DNA"/>
</dbReference>
<organism evidence="1 2">
    <name type="scientific">Oncorhynchus mykiss</name>
    <name type="common">Rainbow trout</name>
    <name type="synonym">Salmo gairdneri</name>
    <dbReference type="NCBI Taxonomy" id="8022"/>
    <lineage>
        <taxon>Eukaryota</taxon>
        <taxon>Metazoa</taxon>
        <taxon>Chordata</taxon>
        <taxon>Craniata</taxon>
        <taxon>Vertebrata</taxon>
        <taxon>Euteleostomi</taxon>
        <taxon>Actinopterygii</taxon>
        <taxon>Neopterygii</taxon>
        <taxon>Teleostei</taxon>
        <taxon>Protacanthopterygii</taxon>
        <taxon>Salmoniformes</taxon>
        <taxon>Salmonidae</taxon>
        <taxon>Salmoninae</taxon>
        <taxon>Oncorhynchus</taxon>
    </lineage>
</organism>
<protein>
    <submittedName>
        <fullName evidence="1">Uncharacterized protein</fullName>
    </submittedName>
</protein>
<gene>
    <name evidence="1" type="ORF">GSONMT00056209001</name>
</gene>
<evidence type="ECO:0000313" key="2">
    <source>
        <dbReference type="Proteomes" id="UP000193380"/>
    </source>
</evidence>
<proteinExistence type="predicted"/>
<dbReference type="AlphaFoldDB" id="A0A060XAU2"/>
<name>A0A060XAU2_ONCMY</name>
<reference evidence="1" key="1">
    <citation type="journal article" date="2014" name="Nat. Commun.">
        <title>The rainbow trout genome provides novel insights into evolution after whole-genome duplication in vertebrates.</title>
        <authorList>
            <person name="Berthelot C."/>
            <person name="Brunet F."/>
            <person name="Chalopin D."/>
            <person name="Juanchich A."/>
            <person name="Bernard M."/>
            <person name="Noel B."/>
            <person name="Bento P."/>
            <person name="Da Silva C."/>
            <person name="Labadie K."/>
            <person name="Alberti A."/>
            <person name="Aury J.M."/>
            <person name="Louis A."/>
            <person name="Dehais P."/>
            <person name="Bardou P."/>
            <person name="Montfort J."/>
            <person name="Klopp C."/>
            <person name="Cabau C."/>
            <person name="Gaspin C."/>
            <person name="Thorgaard G.H."/>
            <person name="Boussaha M."/>
            <person name="Quillet E."/>
            <person name="Guyomard R."/>
            <person name="Galiana D."/>
            <person name="Bobe J."/>
            <person name="Volff J.N."/>
            <person name="Genet C."/>
            <person name="Wincker P."/>
            <person name="Jaillon O."/>
            <person name="Roest Crollius H."/>
            <person name="Guiguen Y."/>
        </authorList>
    </citation>
    <scope>NUCLEOTIDE SEQUENCE [LARGE SCALE GENOMIC DNA]</scope>
</reference>
<accession>A0A060XAU2</accession>
<sequence>MSTHLIFVFTAPRRFCPDRWFSYQSKCFHDIMNNIYCINEHPQCNHVCQICKFKTLYVKSTVCYLQQITRTANRATAWIAGFNLQLRERWKGTAVQLYVAWYRQSTATSNYFIYLTFTLGQGWRNLTHGTQYPFICAC</sequence>
<dbReference type="Proteomes" id="UP000193380">
    <property type="component" value="Unassembled WGS sequence"/>
</dbReference>
<dbReference type="SUPFAM" id="SSF56436">
    <property type="entry name" value="C-type lectin-like"/>
    <property type="match status" value="1"/>
</dbReference>
<dbReference type="PaxDb" id="8022-A0A060XAU2"/>
<reference evidence="1" key="2">
    <citation type="submission" date="2014-03" db="EMBL/GenBank/DDBJ databases">
        <authorList>
            <person name="Genoscope - CEA"/>
        </authorList>
    </citation>
    <scope>NUCLEOTIDE SEQUENCE</scope>
</reference>